<proteinExistence type="predicted"/>
<sequence>MTSRSPSVRSSAALVGRAAPPIGVGMPVYNGEPYLAGALRSVLSQKGVDFELVIADNCSTDGTEELCRELARTDPRVRYLRRERNVGITANHNKVVHETRGEFFSYATSDDEYREDRLALLSAALRRHPTAAAAVSGVEEIDETGQTIGTWRDTAPTDQPDPVTRLRHRLDNYDETMHFYGLMRRETLLRARPLEPILPADRVMISGLALLGPLVVVDELLLRHRNHSGSNSQVNHARAFRAREKPGDQRFFLPNVEEGRALLRVIRNAPLSPGQRLRAYAALRPWLRRNAVPMARNVAHSGIDVARGWRGRLSSSPPRESS</sequence>
<dbReference type="InterPro" id="IPR001173">
    <property type="entry name" value="Glyco_trans_2-like"/>
</dbReference>
<comment type="caution">
    <text evidence="2">The sequence shown here is derived from an EMBL/GenBank/DDBJ whole genome shotgun (WGS) entry which is preliminary data.</text>
</comment>
<protein>
    <submittedName>
        <fullName evidence="2">Glycosyltransferase family 2 protein</fullName>
    </submittedName>
</protein>
<dbReference type="PANTHER" id="PTHR43685">
    <property type="entry name" value="GLYCOSYLTRANSFERASE"/>
    <property type="match status" value="1"/>
</dbReference>
<organism evidence="2 3">
    <name type="scientific">Nonomuraea guangzhouensis</name>
    <dbReference type="NCBI Taxonomy" id="1291555"/>
    <lineage>
        <taxon>Bacteria</taxon>
        <taxon>Bacillati</taxon>
        <taxon>Actinomycetota</taxon>
        <taxon>Actinomycetes</taxon>
        <taxon>Streptosporangiales</taxon>
        <taxon>Streptosporangiaceae</taxon>
        <taxon>Nonomuraea</taxon>
    </lineage>
</organism>
<feature type="domain" description="Glycosyltransferase 2-like" evidence="1">
    <location>
        <begin position="24"/>
        <end position="157"/>
    </location>
</feature>
<evidence type="ECO:0000313" key="3">
    <source>
        <dbReference type="Proteomes" id="UP001597097"/>
    </source>
</evidence>
<accession>A0ABW4GNT6</accession>
<keyword evidence="3" id="KW-1185">Reference proteome</keyword>
<dbReference type="Proteomes" id="UP001597097">
    <property type="component" value="Unassembled WGS sequence"/>
</dbReference>
<dbReference type="InterPro" id="IPR050834">
    <property type="entry name" value="Glycosyltransf_2"/>
</dbReference>
<name>A0ABW4GNT6_9ACTN</name>
<evidence type="ECO:0000259" key="1">
    <source>
        <dbReference type="Pfam" id="PF00535"/>
    </source>
</evidence>
<dbReference type="EMBL" id="JBHUCM010000044">
    <property type="protein sequence ID" value="MFD1544490.1"/>
    <property type="molecule type" value="Genomic_DNA"/>
</dbReference>
<evidence type="ECO:0000313" key="2">
    <source>
        <dbReference type="EMBL" id="MFD1544490.1"/>
    </source>
</evidence>
<dbReference type="RefSeq" id="WP_219529242.1">
    <property type="nucleotide sequence ID" value="NZ_JAHKRM010000006.1"/>
</dbReference>
<reference evidence="3" key="1">
    <citation type="journal article" date="2019" name="Int. J. Syst. Evol. Microbiol.">
        <title>The Global Catalogue of Microorganisms (GCM) 10K type strain sequencing project: providing services to taxonomists for standard genome sequencing and annotation.</title>
        <authorList>
            <consortium name="The Broad Institute Genomics Platform"/>
            <consortium name="The Broad Institute Genome Sequencing Center for Infectious Disease"/>
            <person name="Wu L."/>
            <person name="Ma J."/>
        </authorList>
    </citation>
    <scope>NUCLEOTIDE SEQUENCE [LARGE SCALE GENOMIC DNA]</scope>
    <source>
        <strain evidence="3">CGMCC 1.15399</strain>
    </source>
</reference>
<gene>
    <name evidence="2" type="ORF">ACFSJ0_46120</name>
</gene>
<dbReference type="Pfam" id="PF00535">
    <property type="entry name" value="Glycos_transf_2"/>
    <property type="match status" value="1"/>
</dbReference>
<dbReference type="PANTHER" id="PTHR43685:SF2">
    <property type="entry name" value="GLYCOSYLTRANSFERASE 2-LIKE DOMAIN-CONTAINING PROTEIN"/>
    <property type="match status" value="1"/>
</dbReference>